<keyword evidence="2" id="KW-1185">Reference proteome</keyword>
<gene>
    <name evidence="1" type="ORF">PGQ11_004089</name>
</gene>
<proteinExistence type="predicted"/>
<organism evidence="1 2">
    <name type="scientific">Apiospora arundinis</name>
    <dbReference type="NCBI Taxonomy" id="335852"/>
    <lineage>
        <taxon>Eukaryota</taxon>
        <taxon>Fungi</taxon>
        <taxon>Dikarya</taxon>
        <taxon>Ascomycota</taxon>
        <taxon>Pezizomycotina</taxon>
        <taxon>Sordariomycetes</taxon>
        <taxon>Xylariomycetidae</taxon>
        <taxon>Amphisphaeriales</taxon>
        <taxon>Apiosporaceae</taxon>
        <taxon>Apiospora</taxon>
    </lineage>
</organism>
<accession>A0ABR2J712</accession>
<dbReference type="Proteomes" id="UP001390339">
    <property type="component" value="Unassembled WGS sequence"/>
</dbReference>
<comment type="caution">
    <text evidence="1">The sequence shown here is derived from an EMBL/GenBank/DDBJ whole genome shotgun (WGS) entry which is preliminary data.</text>
</comment>
<protein>
    <submittedName>
        <fullName evidence="1">Uncharacterized protein</fullName>
    </submittedName>
</protein>
<evidence type="ECO:0000313" key="2">
    <source>
        <dbReference type="Proteomes" id="UP001390339"/>
    </source>
</evidence>
<dbReference type="EMBL" id="JAPCWZ010000003">
    <property type="protein sequence ID" value="KAK8873575.1"/>
    <property type="molecule type" value="Genomic_DNA"/>
</dbReference>
<name>A0ABR2J712_9PEZI</name>
<sequence>MSHSALHTGTLKLPKDVEDIYKKTRIIIEEKSSQWMEEESTQKGVENIQKENECIAFPKHFEDDEVIELSKDWTSFNVIPPFGGEKPFKFASCPVFFDARQSEDGGYQDIEPGVSLIHVICTSTVG</sequence>
<evidence type="ECO:0000313" key="1">
    <source>
        <dbReference type="EMBL" id="KAK8873575.1"/>
    </source>
</evidence>
<reference evidence="1 2" key="1">
    <citation type="journal article" date="2024" name="IMA Fungus">
        <title>Apiospora arundinis, a panoply of carbohydrate-active enzymes and secondary metabolites.</title>
        <authorList>
            <person name="Sorensen T."/>
            <person name="Petersen C."/>
            <person name="Muurmann A.T."/>
            <person name="Christiansen J.V."/>
            <person name="Brundto M.L."/>
            <person name="Overgaard C.K."/>
            <person name="Boysen A.T."/>
            <person name="Wollenberg R.D."/>
            <person name="Larsen T.O."/>
            <person name="Sorensen J.L."/>
            <person name="Nielsen K.L."/>
            <person name="Sondergaard T.E."/>
        </authorList>
    </citation>
    <scope>NUCLEOTIDE SEQUENCE [LARGE SCALE GENOMIC DNA]</scope>
    <source>
        <strain evidence="1 2">AAU 773</strain>
    </source>
</reference>